<dbReference type="PANTHER" id="PTHR30154">
    <property type="entry name" value="LEUCINE-RESPONSIVE REGULATORY PROTEIN"/>
    <property type="match status" value="1"/>
</dbReference>
<feature type="domain" description="HTH asnC-type" evidence="4">
    <location>
        <begin position="1"/>
        <end position="62"/>
    </location>
</feature>
<dbReference type="SUPFAM" id="SSF54909">
    <property type="entry name" value="Dimeric alpha+beta barrel"/>
    <property type="match status" value="1"/>
</dbReference>
<dbReference type="CDD" id="cd00090">
    <property type="entry name" value="HTH_ARSR"/>
    <property type="match status" value="1"/>
</dbReference>
<dbReference type="InterPro" id="IPR011008">
    <property type="entry name" value="Dimeric_a/b-barrel"/>
</dbReference>
<evidence type="ECO:0000313" key="6">
    <source>
        <dbReference type="Proteomes" id="UP000256900"/>
    </source>
</evidence>
<name>A0A3D9YKY5_9HYPH</name>
<dbReference type="GO" id="GO:0005829">
    <property type="term" value="C:cytosol"/>
    <property type="evidence" value="ECO:0007669"/>
    <property type="project" value="TreeGrafter"/>
</dbReference>
<dbReference type="SMART" id="SM00344">
    <property type="entry name" value="HTH_ASNC"/>
    <property type="match status" value="1"/>
</dbReference>
<comment type="caution">
    <text evidence="5">The sequence shown here is derived from an EMBL/GenBank/DDBJ whole genome shotgun (WGS) entry which is preliminary data.</text>
</comment>
<dbReference type="RefSeq" id="WP_115837675.1">
    <property type="nucleotide sequence ID" value="NZ_CP025086.1"/>
</dbReference>
<keyword evidence="3" id="KW-0804">Transcription</keyword>
<evidence type="ECO:0000256" key="3">
    <source>
        <dbReference type="ARBA" id="ARBA00023163"/>
    </source>
</evidence>
<dbReference type="InterPro" id="IPR019885">
    <property type="entry name" value="Tscrpt_reg_HTH_AsnC-type_CS"/>
</dbReference>
<dbReference type="InterPro" id="IPR019888">
    <property type="entry name" value="Tscrpt_reg_AsnC-like"/>
</dbReference>
<dbReference type="Pfam" id="PF13412">
    <property type="entry name" value="HTH_24"/>
    <property type="match status" value="1"/>
</dbReference>
<dbReference type="PANTHER" id="PTHR30154:SF17">
    <property type="entry name" value="DNA-BINDING TRANSCRIPTIONAL ACTIVATOR DECR"/>
    <property type="match status" value="1"/>
</dbReference>
<evidence type="ECO:0000256" key="2">
    <source>
        <dbReference type="ARBA" id="ARBA00023125"/>
    </source>
</evidence>
<protein>
    <submittedName>
        <fullName evidence="5">Lrp/AsnC family transcriptional regulator</fullName>
    </submittedName>
</protein>
<evidence type="ECO:0000259" key="4">
    <source>
        <dbReference type="PROSITE" id="PS50956"/>
    </source>
</evidence>
<evidence type="ECO:0000313" key="5">
    <source>
        <dbReference type="EMBL" id="REF83194.1"/>
    </source>
</evidence>
<keyword evidence="2" id="KW-0238">DNA-binding</keyword>
<accession>A0A3D9YKY5</accession>
<dbReference type="InterPro" id="IPR036388">
    <property type="entry name" value="WH-like_DNA-bd_sf"/>
</dbReference>
<sequence length="151" mass="16867">MDATDRKILQIVQTDSSLSIAAIAAKVGLSQTPCWKRIQKLEAEGVIRRRIALLDPQKLGLGITVFVTIEVGEHAHDKLDQFARTISAMDEVLDLYRMAGDVDYLLKVIVSDTKSFDAFYKRLIETLPLKKVTSRFALESIKAETALPIHV</sequence>
<keyword evidence="1" id="KW-0805">Transcription regulation</keyword>
<reference evidence="5 6" key="1">
    <citation type="submission" date="2018-08" db="EMBL/GenBank/DDBJ databases">
        <title>Genomic Encyclopedia of Type Strains, Phase IV (KMG-IV): sequencing the most valuable type-strain genomes for metagenomic binning, comparative biology and taxonomic classification.</title>
        <authorList>
            <person name="Goeker M."/>
        </authorList>
    </citation>
    <scope>NUCLEOTIDE SEQUENCE [LARGE SCALE GENOMIC DNA]</scope>
    <source>
        <strain evidence="5 6">BW863</strain>
    </source>
</reference>
<dbReference type="PROSITE" id="PS50956">
    <property type="entry name" value="HTH_ASNC_2"/>
    <property type="match status" value="1"/>
</dbReference>
<dbReference type="InterPro" id="IPR019887">
    <property type="entry name" value="Tscrpt_reg_AsnC/Lrp_C"/>
</dbReference>
<dbReference type="PROSITE" id="PS00519">
    <property type="entry name" value="HTH_ASNC_1"/>
    <property type="match status" value="1"/>
</dbReference>
<dbReference type="Proteomes" id="UP000256900">
    <property type="component" value="Unassembled WGS sequence"/>
</dbReference>
<dbReference type="InterPro" id="IPR011991">
    <property type="entry name" value="ArsR-like_HTH"/>
</dbReference>
<dbReference type="SUPFAM" id="SSF46785">
    <property type="entry name" value="Winged helix' DNA-binding domain"/>
    <property type="match status" value="1"/>
</dbReference>
<dbReference type="GO" id="GO:0043200">
    <property type="term" value="P:response to amino acid"/>
    <property type="evidence" value="ECO:0007669"/>
    <property type="project" value="TreeGrafter"/>
</dbReference>
<dbReference type="OrthoDB" id="7707281at2"/>
<dbReference type="GO" id="GO:0043565">
    <property type="term" value="F:sequence-specific DNA binding"/>
    <property type="evidence" value="ECO:0007669"/>
    <property type="project" value="InterPro"/>
</dbReference>
<dbReference type="AlphaFoldDB" id="A0A3D9YKY5"/>
<organism evidence="5 6">
    <name type="scientific">Methylovirgula ligni</name>
    <dbReference type="NCBI Taxonomy" id="569860"/>
    <lineage>
        <taxon>Bacteria</taxon>
        <taxon>Pseudomonadati</taxon>
        <taxon>Pseudomonadota</taxon>
        <taxon>Alphaproteobacteria</taxon>
        <taxon>Hyphomicrobiales</taxon>
        <taxon>Beijerinckiaceae</taxon>
        <taxon>Methylovirgula</taxon>
    </lineage>
</organism>
<dbReference type="Pfam" id="PF01037">
    <property type="entry name" value="AsnC_trans_reg"/>
    <property type="match status" value="1"/>
</dbReference>
<dbReference type="InterPro" id="IPR036390">
    <property type="entry name" value="WH_DNA-bd_sf"/>
</dbReference>
<proteinExistence type="predicted"/>
<keyword evidence="6" id="KW-1185">Reference proteome</keyword>
<dbReference type="PRINTS" id="PR00033">
    <property type="entry name" value="HTHASNC"/>
</dbReference>
<evidence type="ECO:0000256" key="1">
    <source>
        <dbReference type="ARBA" id="ARBA00023015"/>
    </source>
</evidence>
<dbReference type="Gene3D" id="1.10.10.10">
    <property type="entry name" value="Winged helix-like DNA-binding domain superfamily/Winged helix DNA-binding domain"/>
    <property type="match status" value="1"/>
</dbReference>
<dbReference type="InterPro" id="IPR000485">
    <property type="entry name" value="AsnC-type_HTH_dom"/>
</dbReference>
<gene>
    <name evidence="5" type="ORF">DES32_3109</name>
</gene>
<dbReference type="EMBL" id="QUMO01000006">
    <property type="protein sequence ID" value="REF83194.1"/>
    <property type="molecule type" value="Genomic_DNA"/>
</dbReference>
<dbReference type="GO" id="GO:0006355">
    <property type="term" value="P:regulation of DNA-templated transcription"/>
    <property type="evidence" value="ECO:0007669"/>
    <property type="project" value="UniProtKB-ARBA"/>
</dbReference>
<dbReference type="Gene3D" id="3.30.70.920">
    <property type="match status" value="1"/>
</dbReference>